<dbReference type="AlphaFoldDB" id="A0A542YJP2"/>
<gene>
    <name evidence="1" type="ORF">FB562_1258</name>
</gene>
<sequence length="147" mass="16399">MSCIRFNTPAQLAAMREHVPVMLTPEEAAALHPAPPVTESKIRRLRILAQDQNPKIRESVASNYHTPEDLFEVLARDPDDGVRSCVARNEYAPCDVLRSMADDASEQVRGWLAVNYYVPADVMERLAADPSETVRKLVNWKGALVDA</sequence>
<dbReference type="SUPFAM" id="SSF48371">
    <property type="entry name" value="ARM repeat"/>
    <property type="match status" value="1"/>
</dbReference>
<dbReference type="RefSeq" id="WP_141880351.1">
    <property type="nucleotide sequence ID" value="NZ_VFOM01000001.1"/>
</dbReference>
<dbReference type="OrthoDB" id="5113951at2"/>
<evidence type="ECO:0000313" key="2">
    <source>
        <dbReference type="Proteomes" id="UP000317998"/>
    </source>
</evidence>
<dbReference type="InterPro" id="IPR016024">
    <property type="entry name" value="ARM-type_fold"/>
</dbReference>
<keyword evidence="2" id="KW-1185">Reference proteome</keyword>
<comment type="caution">
    <text evidence="1">The sequence shown here is derived from an EMBL/GenBank/DDBJ whole genome shotgun (WGS) entry which is preliminary data.</text>
</comment>
<dbReference type="Proteomes" id="UP000317998">
    <property type="component" value="Unassembled WGS sequence"/>
</dbReference>
<dbReference type="InterPro" id="IPR011989">
    <property type="entry name" value="ARM-like"/>
</dbReference>
<evidence type="ECO:0008006" key="3">
    <source>
        <dbReference type="Google" id="ProtNLM"/>
    </source>
</evidence>
<organism evidence="1 2">
    <name type="scientific">Homoserinimonas aerilata</name>
    <dbReference type="NCBI Taxonomy" id="1162970"/>
    <lineage>
        <taxon>Bacteria</taxon>
        <taxon>Bacillati</taxon>
        <taxon>Actinomycetota</taxon>
        <taxon>Actinomycetes</taxon>
        <taxon>Micrococcales</taxon>
        <taxon>Microbacteriaceae</taxon>
        <taxon>Homoserinimonas</taxon>
    </lineage>
</organism>
<reference evidence="1 2" key="1">
    <citation type="submission" date="2019-06" db="EMBL/GenBank/DDBJ databases">
        <title>Sequencing the genomes of 1000 actinobacteria strains.</title>
        <authorList>
            <person name="Klenk H.-P."/>
        </authorList>
    </citation>
    <scope>NUCLEOTIDE SEQUENCE [LARGE SCALE GENOMIC DNA]</scope>
    <source>
        <strain evidence="1 2">DSM 26477</strain>
    </source>
</reference>
<name>A0A542YJP2_9MICO</name>
<dbReference type="Gene3D" id="1.25.10.10">
    <property type="entry name" value="Leucine-rich Repeat Variant"/>
    <property type="match status" value="1"/>
</dbReference>
<dbReference type="EMBL" id="VFOM01000001">
    <property type="protein sequence ID" value="TQL48174.1"/>
    <property type="molecule type" value="Genomic_DNA"/>
</dbReference>
<accession>A0A542YJP2</accession>
<evidence type="ECO:0000313" key="1">
    <source>
        <dbReference type="EMBL" id="TQL48174.1"/>
    </source>
</evidence>
<proteinExistence type="predicted"/>
<protein>
    <recommendedName>
        <fullName evidence="3">Leucine rich repeat (LRR) protein</fullName>
    </recommendedName>
</protein>